<gene>
    <name evidence="1" type="primary">pxpA</name>
    <name evidence="2" type="ORF">ACFPPB_13950</name>
</gene>
<dbReference type="EC" id="3.5.2.9" evidence="1"/>
<sequence length="260" mass="27511">MTKTITMNRIDLNGDLGESFGTWRMGDDDALLAQLSSANIACGFHAGDPEIMRHTVAQAMAHGVAIGAHVSLPDLQGFGRREMSVTPDEAHALTLYQIGALHAFTRAAGTRLTHVKPHGALYNMAARDAALADAIARAVHDFDPRLRLFGLAGSALIEAGKTLGLAVAAEAFVDRRYRADGSLQPRREADAVIEDMDQALAQALGIARDGVVHTADGQRVPLRADTLCLHGDGAHALQLARKLHKALEAAGLRIAAPDAA</sequence>
<keyword evidence="1" id="KW-0547">Nucleotide-binding</keyword>
<dbReference type="NCBIfam" id="NF003814">
    <property type="entry name" value="PRK05406.1-3"/>
    <property type="match status" value="1"/>
</dbReference>
<comment type="similarity">
    <text evidence="1">Belongs to the LamB/PxpA family.</text>
</comment>
<accession>A0ABW0SZ05</accession>
<comment type="function">
    <text evidence="1">Catalyzes the cleavage of 5-oxoproline to form L-glutamate coupled to the hydrolysis of ATP to ADP and inorganic phosphate.</text>
</comment>
<comment type="catalytic activity">
    <reaction evidence="1">
        <text>5-oxo-L-proline + ATP + 2 H2O = L-glutamate + ADP + phosphate + H(+)</text>
        <dbReference type="Rhea" id="RHEA:10348"/>
        <dbReference type="ChEBI" id="CHEBI:15377"/>
        <dbReference type="ChEBI" id="CHEBI:15378"/>
        <dbReference type="ChEBI" id="CHEBI:29985"/>
        <dbReference type="ChEBI" id="CHEBI:30616"/>
        <dbReference type="ChEBI" id="CHEBI:43474"/>
        <dbReference type="ChEBI" id="CHEBI:58402"/>
        <dbReference type="ChEBI" id="CHEBI:456216"/>
        <dbReference type="EC" id="3.5.2.9"/>
    </reaction>
</comment>
<evidence type="ECO:0000313" key="2">
    <source>
        <dbReference type="EMBL" id="MFC5582220.1"/>
    </source>
</evidence>
<dbReference type="InterPro" id="IPR011330">
    <property type="entry name" value="Glyco_hydro/deAcase_b/a-brl"/>
</dbReference>
<evidence type="ECO:0000313" key="3">
    <source>
        <dbReference type="Proteomes" id="UP001596111"/>
    </source>
</evidence>
<comment type="subunit">
    <text evidence="1">Forms a complex composed of PxpA, PxpB and PxpC.</text>
</comment>
<dbReference type="HAMAP" id="MF_00691">
    <property type="entry name" value="PxpA"/>
    <property type="match status" value="1"/>
</dbReference>
<name>A0ABW0SZ05_9GAMM</name>
<dbReference type="CDD" id="cd10787">
    <property type="entry name" value="LamB_YcsF_like"/>
    <property type="match status" value="1"/>
</dbReference>
<evidence type="ECO:0000256" key="1">
    <source>
        <dbReference type="HAMAP-Rule" id="MF_00691"/>
    </source>
</evidence>
<dbReference type="PANTHER" id="PTHR30292">
    <property type="entry name" value="UNCHARACTERIZED PROTEIN YBGL-RELATED"/>
    <property type="match status" value="1"/>
</dbReference>
<keyword evidence="1" id="KW-0378">Hydrolase</keyword>
<dbReference type="Proteomes" id="UP001596111">
    <property type="component" value="Unassembled WGS sequence"/>
</dbReference>
<dbReference type="Gene3D" id="3.20.20.370">
    <property type="entry name" value="Glycoside hydrolase/deacetylase"/>
    <property type="match status" value="1"/>
</dbReference>
<dbReference type="RefSeq" id="WP_377328100.1">
    <property type="nucleotide sequence ID" value="NZ_JBHSNG010000015.1"/>
</dbReference>
<dbReference type="Pfam" id="PF03746">
    <property type="entry name" value="LamB_YcsF"/>
    <property type="match status" value="1"/>
</dbReference>
<reference evidence="3" key="1">
    <citation type="journal article" date="2019" name="Int. J. Syst. Evol. Microbiol.">
        <title>The Global Catalogue of Microorganisms (GCM) 10K type strain sequencing project: providing services to taxonomists for standard genome sequencing and annotation.</title>
        <authorList>
            <consortium name="The Broad Institute Genomics Platform"/>
            <consortium name="The Broad Institute Genome Sequencing Center for Infectious Disease"/>
            <person name="Wu L."/>
            <person name="Ma J."/>
        </authorList>
    </citation>
    <scope>NUCLEOTIDE SEQUENCE [LARGE SCALE GENOMIC DNA]</scope>
    <source>
        <strain evidence="3">CGMCC 1.13587</strain>
    </source>
</reference>
<keyword evidence="3" id="KW-1185">Reference proteome</keyword>
<organism evidence="2 3">
    <name type="scientific">Rhodanobacter terrae</name>
    <dbReference type="NCBI Taxonomy" id="418647"/>
    <lineage>
        <taxon>Bacteria</taxon>
        <taxon>Pseudomonadati</taxon>
        <taxon>Pseudomonadota</taxon>
        <taxon>Gammaproteobacteria</taxon>
        <taxon>Lysobacterales</taxon>
        <taxon>Rhodanobacteraceae</taxon>
        <taxon>Rhodanobacter</taxon>
    </lineage>
</organism>
<dbReference type="InterPro" id="IPR005501">
    <property type="entry name" value="LamB/YcsF/PxpA-like"/>
</dbReference>
<dbReference type="PANTHER" id="PTHR30292:SF0">
    <property type="entry name" value="5-OXOPROLINASE SUBUNIT A"/>
    <property type="match status" value="1"/>
</dbReference>
<dbReference type="NCBIfam" id="NF003816">
    <property type="entry name" value="PRK05406.1-5"/>
    <property type="match status" value="1"/>
</dbReference>
<comment type="caution">
    <text evidence="2">The sequence shown here is derived from an EMBL/GenBank/DDBJ whole genome shotgun (WGS) entry which is preliminary data.</text>
</comment>
<dbReference type="SUPFAM" id="SSF88713">
    <property type="entry name" value="Glycoside hydrolase/deacetylase"/>
    <property type="match status" value="1"/>
</dbReference>
<protein>
    <recommendedName>
        <fullName evidence="1">5-oxoprolinase subunit A</fullName>
        <shortName evidence="1">5-OPase subunit A</shortName>
        <ecNumber evidence="1">3.5.2.9</ecNumber>
    </recommendedName>
    <alternativeName>
        <fullName evidence="1">5-oxoprolinase (ATP-hydrolyzing) subunit A</fullName>
    </alternativeName>
</protein>
<proteinExistence type="inferred from homology"/>
<dbReference type="EMBL" id="JBHSNG010000015">
    <property type="protein sequence ID" value="MFC5582220.1"/>
    <property type="molecule type" value="Genomic_DNA"/>
</dbReference>
<keyword evidence="1" id="KW-0067">ATP-binding</keyword>